<reference evidence="2 3" key="1">
    <citation type="submission" date="2020-01" db="EMBL/GenBank/DDBJ databases">
        <authorList>
            <person name="Kim M.K."/>
        </authorList>
    </citation>
    <scope>NUCLEOTIDE SEQUENCE [LARGE SCALE GENOMIC DNA]</scope>
    <source>
        <strain evidence="2 3">172606-1</strain>
    </source>
</reference>
<dbReference type="EMBL" id="CP048222">
    <property type="protein sequence ID" value="QHT67443.1"/>
    <property type="molecule type" value="Genomic_DNA"/>
</dbReference>
<dbReference type="Proteomes" id="UP000480178">
    <property type="component" value="Chromosome"/>
</dbReference>
<evidence type="ECO:0000256" key="1">
    <source>
        <dbReference type="SAM" id="SignalP"/>
    </source>
</evidence>
<keyword evidence="1" id="KW-0732">Signal</keyword>
<gene>
    <name evidence="2" type="ORF">GXP67_12785</name>
</gene>
<dbReference type="RefSeq" id="WP_162443472.1">
    <property type="nucleotide sequence ID" value="NZ_CP048222.1"/>
</dbReference>
<evidence type="ECO:0000313" key="3">
    <source>
        <dbReference type="Proteomes" id="UP000480178"/>
    </source>
</evidence>
<dbReference type="Pfam" id="PF12099">
    <property type="entry name" value="DUF3575"/>
    <property type="match status" value="1"/>
</dbReference>
<proteinExistence type="predicted"/>
<dbReference type="InterPro" id="IPR021958">
    <property type="entry name" value="DUF3575"/>
</dbReference>
<dbReference type="KEGG" id="rhoz:GXP67_12785"/>
<feature type="chain" id="PRO_5025376566" evidence="1">
    <location>
        <begin position="24"/>
        <end position="204"/>
    </location>
</feature>
<organism evidence="2 3">
    <name type="scientific">Rhodocytophaga rosea</name>
    <dbReference type="NCBI Taxonomy" id="2704465"/>
    <lineage>
        <taxon>Bacteria</taxon>
        <taxon>Pseudomonadati</taxon>
        <taxon>Bacteroidota</taxon>
        <taxon>Cytophagia</taxon>
        <taxon>Cytophagales</taxon>
        <taxon>Rhodocytophagaceae</taxon>
        <taxon>Rhodocytophaga</taxon>
    </lineage>
</organism>
<name>A0A6C0GID2_9BACT</name>
<protein>
    <submittedName>
        <fullName evidence="2">DUF3575 domain-containing protein</fullName>
    </submittedName>
</protein>
<dbReference type="AlphaFoldDB" id="A0A6C0GID2"/>
<sequence length="204" mass="23087">MKIYFTLLCFLLLFLSASSTTYAQLSEEEKLATLDNESNRKHIFKTNLLSLLTRSVSLGYEHALSKTMSIQAGGYYSKSKMFRGVERISASLELRKYMSRPENAIVGWYLAPYVKYQQIKDTEESFSGDVTARVTIRTVGAGLQAGKQWIAKKGFTVDIYAGAGFNPIVYYDDLEVIDASLPYTFSRSKWQRDIRLGVVIGYAF</sequence>
<keyword evidence="3" id="KW-1185">Reference proteome</keyword>
<feature type="signal peptide" evidence="1">
    <location>
        <begin position="1"/>
        <end position="23"/>
    </location>
</feature>
<evidence type="ECO:0000313" key="2">
    <source>
        <dbReference type="EMBL" id="QHT67443.1"/>
    </source>
</evidence>
<accession>A0A6C0GID2</accession>